<accession>A0A1M4E1X7</accession>
<protein>
    <submittedName>
        <fullName evidence="1">Uncharacterized protein</fullName>
    </submittedName>
</protein>
<evidence type="ECO:0000313" key="1">
    <source>
        <dbReference type="EMBL" id="SBO92830.1"/>
    </source>
</evidence>
<dbReference type="EMBL" id="LT559118">
    <property type="protein sequence ID" value="SBO92830.1"/>
    <property type="molecule type" value="Genomic_DNA"/>
</dbReference>
<reference evidence="1" key="1">
    <citation type="submission" date="2016-04" db="EMBL/GenBank/DDBJ databases">
        <authorList>
            <person name="Evans L.H."/>
            <person name="Alamgir A."/>
            <person name="Owens N."/>
            <person name="Weber N.D."/>
            <person name="Virtaneva K."/>
            <person name="Barbian K."/>
            <person name="Babar A."/>
            <person name="Rosenke K."/>
        </authorList>
    </citation>
    <scope>NUCLEOTIDE SEQUENCE</scope>
    <source>
        <strain evidence="1">Nono1</strain>
    </source>
</reference>
<sequence>MPVNGGWRNVVRRWLDAALEALDALAFDGPDARAVALGLRVHRPARFVRVYRSPAFDTRTPCVPCDGEGVTARGPCRDCLGLGRVGGRRSVTSGTG</sequence>
<dbReference type="InterPro" id="IPR036410">
    <property type="entry name" value="HSP_DnaJ_Cys-rich_dom_sf"/>
</dbReference>
<dbReference type="AlphaFoldDB" id="A0A1M4E1X7"/>
<organism evidence="1">
    <name type="scientific">Nonomuraea gerenzanensis</name>
    <dbReference type="NCBI Taxonomy" id="93944"/>
    <lineage>
        <taxon>Bacteria</taxon>
        <taxon>Bacillati</taxon>
        <taxon>Actinomycetota</taxon>
        <taxon>Actinomycetes</taxon>
        <taxon>Streptosporangiales</taxon>
        <taxon>Streptosporangiaceae</taxon>
        <taxon>Nonomuraea</taxon>
    </lineage>
</organism>
<proteinExistence type="predicted"/>
<dbReference type="SUPFAM" id="SSF57938">
    <property type="entry name" value="DnaJ/Hsp40 cysteine-rich domain"/>
    <property type="match status" value="1"/>
</dbReference>
<name>A0A1M4E1X7_9ACTN</name>
<gene>
    <name evidence="1" type="ORF">BN4615_P2344</name>
</gene>